<feature type="region of interest" description="Disordered" evidence="1">
    <location>
        <begin position="787"/>
        <end position="813"/>
    </location>
</feature>
<keyword evidence="3" id="KW-1185">Reference proteome</keyword>
<comment type="caution">
    <text evidence="2">The sequence shown here is derived from an EMBL/GenBank/DDBJ whole genome shotgun (WGS) entry which is preliminary data.</text>
</comment>
<name>A0ABR4FKE4_9EURO</name>
<reference evidence="2 3" key="1">
    <citation type="submission" date="2024-07" db="EMBL/GenBank/DDBJ databases">
        <title>Section-level genome sequencing and comparative genomics of Aspergillus sections Usti and Cavernicolus.</title>
        <authorList>
            <consortium name="Lawrence Berkeley National Laboratory"/>
            <person name="Nybo J.L."/>
            <person name="Vesth T.C."/>
            <person name="Theobald S."/>
            <person name="Frisvad J.C."/>
            <person name="Larsen T.O."/>
            <person name="Kjaerboelling I."/>
            <person name="Rothschild-Mancinelli K."/>
            <person name="Lyhne E.K."/>
            <person name="Kogle M.E."/>
            <person name="Barry K."/>
            <person name="Clum A."/>
            <person name="Na H."/>
            <person name="Ledsgaard L."/>
            <person name="Lin J."/>
            <person name="Lipzen A."/>
            <person name="Kuo A."/>
            <person name="Riley R."/>
            <person name="Mondo S."/>
            <person name="Labutti K."/>
            <person name="Haridas S."/>
            <person name="Pangalinan J."/>
            <person name="Salamov A.A."/>
            <person name="Simmons B.A."/>
            <person name="Magnuson J.K."/>
            <person name="Chen J."/>
            <person name="Drula E."/>
            <person name="Henrissat B."/>
            <person name="Wiebenga A."/>
            <person name="Lubbers R.J."/>
            <person name="Gomes A.C."/>
            <person name="Makela M.R."/>
            <person name="Stajich J."/>
            <person name="Grigoriev I.V."/>
            <person name="Mortensen U.H."/>
            <person name="De Vries R.P."/>
            <person name="Baker S.E."/>
            <person name="Andersen M.R."/>
        </authorList>
    </citation>
    <scope>NUCLEOTIDE SEQUENCE [LARGE SCALE GENOMIC DNA]</scope>
    <source>
        <strain evidence="2 3">CBS 209.92</strain>
    </source>
</reference>
<sequence length="813" mass="93663">MRRVLFTEEEVRLATERRLKYLGTAKVSIAQIQFEPPLPRDLDPKNLARLREIFRKNHCRRLDVDNHVPAIVSRQDLAVARQSANVSQRSLLTNDPTRLPDLKFATGQLRALHGRHRVQAAAEVLPPADRWWTVDLYLDDIGEELRTSLLEEYANQKKPTDGDIYRKIRQYEGEGNEAFRERWFVRLSPSNQDRLDQLDNRRNRRLRRAFDRLLSIPGLWPNGMRISMIHRLIATGCIEEIVTYLDHIEDFWSSLVASDRGSMKKIDSDTVDALQLLAPGKSRSDAKTARGRILGGQAFAEFSDEERRVIWSRFENFDKLVPSLHTFFEDFKYLESCSHCVKRLFGPSTESVWKTMSSMFIPSSDQEEEGRVVQTSESTFRREQSTNAEGQEKGYLQVWLYAMRHYPLMPPDPKKDDDLLAKPTRAKADERAIYEMAELARRLGFESPEIKAIIDSSPDHQIARMALLQARKPNRFRYDARQFENLVRRIVDCFAAAVPTQPEVVHDLLADCTVKPRARCGMPRMGAYKQDSPLLFLDRLHADDVEAADNITTFFVRRCVFFAFFGKPARPELPSHSQTREISGDVPRSPLFVEEDEPSINEGPASHAAESSEAAQHEQQEMQVQQDRAQQPLHHQQVSRTRRDQQLLKQRRNRKIRHRLPKTSEDGPEPMEYEWLTEHSDQDMYDQGRSSELPDADLAITPWGPSNEAEDNNSHHTRISTEAASLERSPRDTAMIEASIPAAGIHEQRQIDQLPLPEPSEVISAREDQGRQQQSLDAYLDQLMRAQEEQERTTCSRNRKPKFTAPDHGDDAH</sequence>
<feature type="region of interest" description="Disordered" evidence="1">
    <location>
        <begin position="754"/>
        <end position="773"/>
    </location>
</feature>
<dbReference type="EMBL" id="JBFTWV010000217">
    <property type="protein sequence ID" value="KAL2783695.1"/>
    <property type="molecule type" value="Genomic_DNA"/>
</dbReference>
<feature type="compositionally biased region" description="Low complexity" evidence="1">
    <location>
        <begin position="621"/>
        <end position="631"/>
    </location>
</feature>
<gene>
    <name evidence="2" type="ORF">BJX66DRAFT_318005</name>
</gene>
<protein>
    <submittedName>
        <fullName evidence="2">Uncharacterized protein</fullName>
    </submittedName>
</protein>
<dbReference type="Proteomes" id="UP001610563">
    <property type="component" value="Unassembled WGS sequence"/>
</dbReference>
<dbReference type="Pfam" id="PF12520">
    <property type="entry name" value="DUF3723"/>
    <property type="match status" value="1"/>
</dbReference>
<feature type="region of interest" description="Disordered" evidence="1">
    <location>
        <begin position="364"/>
        <end position="387"/>
    </location>
</feature>
<evidence type="ECO:0000313" key="3">
    <source>
        <dbReference type="Proteomes" id="UP001610563"/>
    </source>
</evidence>
<evidence type="ECO:0000256" key="1">
    <source>
        <dbReference type="SAM" id="MobiDB-lite"/>
    </source>
</evidence>
<evidence type="ECO:0000313" key="2">
    <source>
        <dbReference type="EMBL" id="KAL2783695.1"/>
    </source>
</evidence>
<feature type="region of interest" description="Disordered" evidence="1">
    <location>
        <begin position="695"/>
        <end position="730"/>
    </location>
</feature>
<feature type="region of interest" description="Disordered" evidence="1">
    <location>
        <begin position="572"/>
        <end position="671"/>
    </location>
</feature>
<feature type="compositionally biased region" description="Low complexity" evidence="1">
    <location>
        <begin position="605"/>
        <end position="614"/>
    </location>
</feature>
<organism evidence="2 3">
    <name type="scientific">Aspergillus keveii</name>
    <dbReference type="NCBI Taxonomy" id="714993"/>
    <lineage>
        <taxon>Eukaryota</taxon>
        <taxon>Fungi</taxon>
        <taxon>Dikarya</taxon>
        <taxon>Ascomycota</taxon>
        <taxon>Pezizomycotina</taxon>
        <taxon>Eurotiomycetes</taxon>
        <taxon>Eurotiomycetidae</taxon>
        <taxon>Eurotiales</taxon>
        <taxon>Aspergillaceae</taxon>
        <taxon>Aspergillus</taxon>
        <taxon>Aspergillus subgen. Nidulantes</taxon>
    </lineage>
</organism>
<accession>A0ABR4FKE4</accession>
<feature type="compositionally biased region" description="Basic residues" evidence="1">
    <location>
        <begin position="649"/>
        <end position="661"/>
    </location>
</feature>
<dbReference type="InterPro" id="IPR022198">
    <property type="entry name" value="DUF3723"/>
</dbReference>
<proteinExistence type="predicted"/>